<feature type="domain" description="TACO1/YebC-like second and third" evidence="7">
    <location>
        <begin position="79"/>
        <end position="234"/>
    </location>
</feature>
<dbReference type="AlphaFoldDB" id="A0A2S4ZXU6"/>
<dbReference type="InterPro" id="IPR017856">
    <property type="entry name" value="Integrase-like_N"/>
</dbReference>
<sequence>MGRAFEARKQSKMKRWGKMAKLFTRIGKDIVIAVKAGGPNPESNARLRVIMQNAKGANMPKDRIEAAIKRATDKDTSSYEEIVYEGYGPHKVAILVETSTDNINRTVGNVRSYITRSGGSLGTSGLLNFIFERKAVFRIAADGLDVEELELDLIDFGAEEVFQDENEITITTEFEDFGKMQKALEDKGLNIISSEFERFCTTFKEVNAEQEAEVQKLIDKLEEDDDVNAVYHNMATREEE</sequence>
<keyword evidence="5 6" id="KW-0804">Transcription</keyword>
<dbReference type="GO" id="GO:0005829">
    <property type="term" value="C:cytosol"/>
    <property type="evidence" value="ECO:0007669"/>
    <property type="project" value="TreeGrafter"/>
</dbReference>
<evidence type="ECO:0000259" key="8">
    <source>
        <dbReference type="Pfam" id="PF20772"/>
    </source>
</evidence>
<dbReference type="SUPFAM" id="SSF75625">
    <property type="entry name" value="YebC-like"/>
    <property type="match status" value="1"/>
</dbReference>
<dbReference type="Gene3D" id="3.30.70.980">
    <property type="match status" value="2"/>
</dbReference>
<dbReference type="NCBIfam" id="TIGR01033">
    <property type="entry name" value="YebC/PmpR family DNA-binding transcriptional regulator"/>
    <property type="match status" value="1"/>
</dbReference>
<comment type="similarity">
    <text evidence="1 6">Belongs to the TACO1 family.</text>
</comment>
<dbReference type="PANTHER" id="PTHR12532:SF6">
    <property type="entry name" value="TRANSCRIPTIONAL REGULATORY PROTEIN YEBC-RELATED"/>
    <property type="match status" value="1"/>
</dbReference>
<dbReference type="FunFam" id="1.10.10.200:FF:000004">
    <property type="entry name" value="Probable transcriptional regulatory protein BSBG_02618"/>
    <property type="match status" value="1"/>
</dbReference>
<dbReference type="GO" id="GO:0006355">
    <property type="term" value="P:regulation of DNA-templated transcription"/>
    <property type="evidence" value="ECO:0007669"/>
    <property type="project" value="UniProtKB-UniRule"/>
</dbReference>
<proteinExistence type="inferred from homology"/>
<name>A0A2S4ZXU6_9SPHI</name>
<dbReference type="EMBL" id="PQVF01000013">
    <property type="protein sequence ID" value="POY35170.1"/>
    <property type="molecule type" value="Genomic_DNA"/>
</dbReference>
<evidence type="ECO:0000313" key="9">
    <source>
        <dbReference type="EMBL" id="POY35170.1"/>
    </source>
</evidence>
<dbReference type="Pfam" id="PF01709">
    <property type="entry name" value="Transcrip_reg"/>
    <property type="match status" value="1"/>
</dbReference>
<dbReference type="Pfam" id="PF20772">
    <property type="entry name" value="TACO1_YebC_N"/>
    <property type="match status" value="1"/>
</dbReference>
<dbReference type="PANTHER" id="PTHR12532">
    <property type="entry name" value="TRANSLATIONAL ACTIVATOR OF CYTOCHROME C OXIDASE 1"/>
    <property type="match status" value="1"/>
</dbReference>
<keyword evidence="10" id="KW-1185">Reference proteome</keyword>
<dbReference type="NCBIfam" id="NF009044">
    <property type="entry name" value="PRK12378.1"/>
    <property type="match status" value="1"/>
</dbReference>
<dbReference type="NCBIfam" id="NF001030">
    <property type="entry name" value="PRK00110.1"/>
    <property type="match status" value="1"/>
</dbReference>
<evidence type="ECO:0000256" key="3">
    <source>
        <dbReference type="ARBA" id="ARBA00023015"/>
    </source>
</evidence>
<dbReference type="HAMAP" id="MF_00693">
    <property type="entry name" value="Transcrip_reg_TACO1"/>
    <property type="match status" value="1"/>
</dbReference>
<evidence type="ECO:0000259" key="7">
    <source>
        <dbReference type="Pfam" id="PF01709"/>
    </source>
</evidence>
<dbReference type="InterPro" id="IPR049083">
    <property type="entry name" value="TACO1_YebC_N"/>
</dbReference>
<dbReference type="InterPro" id="IPR029072">
    <property type="entry name" value="YebC-like"/>
</dbReference>
<reference evidence="9 10" key="1">
    <citation type="submission" date="2018-01" db="EMBL/GenBank/DDBJ databases">
        <authorList>
            <person name="Gaut B.S."/>
            <person name="Morton B.R."/>
            <person name="Clegg M.T."/>
            <person name="Duvall M.R."/>
        </authorList>
    </citation>
    <scope>NUCLEOTIDE SEQUENCE [LARGE SCALE GENOMIC DNA]</scope>
    <source>
        <strain evidence="9 10">HR-AV</strain>
    </source>
</reference>
<evidence type="ECO:0000256" key="1">
    <source>
        <dbReference type="ARBA" id="ARBA00008724"/>
    </source>
</evidence>
<dbReference type="GO" id="GO:0003677">
    <property type="term" value="F:DNA binding"/>
    <property type="evidence" value="ECO:0007669"/>
    <property type="project" value="UniProtKB-UniRule"/>
</dbReference>
<dbReference type="InterPro" id="IPR048300">
    <property type="entry name" value="TACO1_YebC-like_2nd/3rd_dom"/>
</dbReference>
<dbReference type="InterPro" id="IPR026564">
    <property type="entry name" value="Transcrip_reg_TACO1-like_dom3"/>
</dbReference>
<dbReference type="RefSeq" id="WP_103790258.1">
    <property type="nucleotide sequence ID" value="NZ_PQVF01000013.1"/>
</dbReference>
<comment type="caution">
    <text evidence="9">The sequence shown here is derived from an EMBL/GenBank/DDBJ whole genome shotgun (WGS) entry which is preliminary data.</text>
</comment>
<keyword evidence="3 6" id="KW-0805">Transcription regulation</keyword>
<keyword evidence="4 6" id="KW-0238">DNA-binding</keyword>
<evidence type="ECO:0000256" key="2">
    <source>
        <dbReference type="ARBA" id="ARBA00022490"/>
    </source>
</evidence>
<keyword evidence="2 6" id="KW-0963">Cytoplasm</keyword>
<dbReference type="InterPro" id="IPR002876">
    <property type="entry name" value="Transcrip_reg_TACO1-like"/>
</dbReference>
<gene>
    <name evidence="9" type="ORF">C3K47_16450</name>
</gene>
<dbReference type="Proteomes" id="UP000236893">
    <property type="component" value="Unassembled WGS sequence"/>
</dbReference>
<dbReference type="OrthoDB" id="9781053at2"/>
<evidence type="ECO:0000256" key="4">
    <source>
        <dbReference type="ARBA" id="ARBA00023125"/>
    </source>
</evidence>
<accession>A0A2S4ZXU6</accession>
<organism evidence="9 10">
    <name type="scientific">Solitalea longa</name>
    <dbReference type="NCBI Taxonomy" id="2079460"/>
    <lineage>
        <taxon>Bacteria</taxon>
        <taxon>Pseudomonadati</taxon>
        <taxon>Bacteroidota</taxon>
        <taxon>Sphingobacteriia</taxon>
        <taxon>Sphingobacteriales</taxon>
        <taxon>Sphingobacteriaceae</taxon>
        <taxon>Solitalea</taxon>
    </lineage>
</organism>
<comment type="subcellular location">
    <subcellularLocation>
        <location evidence="6">Cytoplasm</location>
    </subcellularLocation>
</comment>
<evidence type="ECO:0000256" key="6">
    <source>
        <dbReference type="HAMAP-Rule" id="MF_00693"/>
    </source>
</evidence>
<protein>
    <recommendedName>
        <fullName evidence="6">Probable transcriptional regulatory protein C3K47_16450</fullName>
    </recommendedName>
</protein>
<dbReference type="Gene3D" id="1.10.10.200">
    <property type="match status" value="1"/>
</dbReference>
<evidence type="ECO:0000313" key="10">
    <source>
        <dbReference type="Proteomes" id="UP000236893"/>
    </source>
</evidence>
<evidence type="ECO:0000256" key="5">
    <source>
        <dbReference type="ARBA" id="ARBA00023163"/>
    </source>
</evidence>
<feature type="domain" description="TACO1/YebC-like N-terminal" evidence="8">
    <location>
        <begin position="4"/>
        <end position="73"/>
    </location>
</feature>